<feature type="transmembrane region" description="Helical" evidence="6">
    <location>
        <begin position="498"/>
        <end position="521"/>
    </location>
</feature>
<dbReference type="GO" id="GO:0140359">
    <property type="term" value="F:ABC-type transporter activity"/>
    <property type="evidence" value="ECO:0007669"/>
    <property type="project" value="InterPro"/>
</dbReference>
<dbReference type="CDD" id="cd03263">
    <property type="entry name" value="ABC_subfamily_A"/>
    <property type="match status" value="1"/>
</dbReference>
<evidence type="ECO:0000313" key="8">
    <source>
        <dbReference type="EMBL" id="KAF0973443.1"/>
    </source>
</evidence>
<dbReference type="GO" id="GO:0016887">
    <property type="term" value="F:ATP hydrolysis activity"/>
    <property type="evidence" value="ECO:0007669"/>
    <property type="project" value="InterPro"/>
</dbReference>
<evidence type="ECO:0000256" key="3">
    <source>
        <dbReference type="ARBA" id="ARBA00022741"/>
    </source>
</evidence>
<keyword evidence="2" id="KW-0677">Repeat</keyword>
<feature type="transmembrane region" description="Helical" evidence="6">
    <location>
        <begin position="375"/>
        <end position="395"/>
    </location>
</feature>
<reference evidence="8 9" key="1">
    <citation type="journal article" date="2019" name="Sci. Rep.">
        <title>Nanopore sequencing improves the draft genome of the human pathogenic amoeba Naegleria fowleri.</title>
        <authorList>
            <person name="Liechti N."/>
            <person name="Schurch N."/>
            <person name="Bruggmann R."/>
            <person name="Wittwer M."/>
        </authorList>
    </citation>
    <scope>NUCLEOTIDE SEQUENCE [LARGE SCALE GENOMIC DNA]</scope>
    <source>
        <strain evidence="8 9">ATCC 30894</strain>
    </source>
</reference>
<feature type="transmembrane region" description="Helical" evidence="6">
    <location>
        <begin position="83"/>
        <end position="107"/>
    </location>
</feature>
<dbReference type="InterPro" id="IPR017871">
    <property type="entry name" value="ABC_transporter-like_CS"/>
</dbReference>
<proteinExistence type="predicted"/>
<dbReference type="Proteomes" id="UP000444721">
    <property type="component" value="Unassembled WGS sequence"/>
</dbReference>
<dbReference type="RefSeq" id="XP_044558156.1">
    <property type="nucleotide sequence ID" value="XM_044711969.1"/>
</dbReference>
<evidence type="ECO:0000256" key="2">
    <source>
        <dbReference type="ARBA" id="ARBA00022737"/>
    </source>
</evidence>
<dbReference type="InterPro" id="IPR026082">
    <property type="entry name" value="ABCA"/>
</dbReference>
<dbReference type="PANTHER" id="PTHR19229">
    <property type="entry name" value="ATP-BINDING CASSETTE TRANSPORTER SUBFAMILY A ABCA"/>
    <property type="match status" value="1"/>
</dbReference>
<dbReference type="InterPro" id="IPR003439">
    <property type="entry name" value="ABC_transporter-like_ATP-bd"/>
</dbReference>
<dbReference type="SUPFAM" id="SSF52540">
    <property type="entry name" value="P-loop containing nucleoside triphosphate hydrolases"/>
    <property type="match status" value="1"/>
</dbReference>
<dbReference type="VEuPathDB" id="AmoebaDB:NfTy_091760"/>
<feature type="transmembrane region" description="Helical" evidence="6">
    <location>
        <begin position="324"/>
        <end position="344"/>
    </location>
</feature>
<gene>
    <name evidence="8" type="ORF">FDP41_008147</name>
</gene>
<organism evidence="8 9">
    <name type="scientific">Naegleria fowleri</name>
    <name type="common">Brain eating amoeba</name>
    <dbReference type="NCBI Taxonomy" id="5763"/>
    <lineage>
        <taxon>Eukaryota</taxon>
        <taxon>Discoba</taxon>
        <taxon>Heterolobosea</taxon>
        <taxon>Tetramitia</taxon>
        <taxon>Eutetramitia</taxon>
        <taxon>Vahlkampfiidae</taxon>
        <taxon>Naegleria</taxon>
    </lineage>
</organism>
<keyword evidence="9" id="KW-1185">Reference proteome</keyword>
<dbReference type="PROSITE" id="PS50893">
    <property type="entry name" value="ABC_TRANSPORTER_2"/>
    <property type="match status" value="1"/>
</dbReference>
<feature type="region of interest" description="Disordered" evidence="5">
    <location>
        <begin position="536"/>
        <end position="557"/>
    </location>
</feature>
<evidence type="ECO:0000256" key="4">
    <source>
        <dbReference type="ARBA" id="ARBA00022840"/>
    </source>
</evidence>
<dbReference type="AlphaFoldDB" id="A0A6A5B317"/>
<keyword evidence="4" id="KW-0067">ATP-binding</keyword>
<evidence type="ECO:0000259" key="7">
    <source>
        <dbReference type="PROSITE" id="PS50893"/>
    </source>
</evidence>
<dbReference type="OMA" id="LTHSMEE"/>
<feature type="region of interest" description="Disordered" evidence="5">
    <location>
        <begin position="880"/>
        <end position="900"/>
    </location>
</feature>
<keyword evidence="3" id="KW-0547">Nucleotide-binding</keyword>
<evidence type="ECO:0000256" key="5">
    <source>
        <dbReference type="SAM" id="MobiDB-lite"/>
    </source>
</evidence>
<evidence type="ECO:0000256" key="6">
    <source>
        <dbReference type="SAM" id="Phobius"/>
    </source>
</evidence>
<dbReference type="GO" id="GO:0005319">
    <property type="term" value="F:lipid transporter activity"/>
    <property type="evidence" value="ECO:0007669"/>
    <property type="project" value="TreeGrafter"/>
</dbReference>
<dbReference type="VEuPathDB" id="AmoebaDB:NF0003940"/>
<dbReference type="PANTHER" id="PTHR19229:SF36">
    <property type="entry name" value="ATP-BINDING CASSETTE SUB-FAMILY A MEMBER 2"/>
    <property type="match status" value="1"/>
</dbReference>
<keyword evidence="6" id="KW-0472">Membrane</keyword>
<dbReference type="OrthoDB" id="10255969at2759"/>
<dbReference type="PROSITE" id="PS00211">
    <property type="entry name" value="ABC_TRANSPORTER_1"/>
    <property type="match status" value="1"/>
</dbReference>
<dbReference type="InterPro" id="IPR003593">
    <property type="entry name" value="AAA+_ATPase"/>
</dbReference>
<feature type="transmembrane region" description="Helical" evidence="6">
    <location>
        <begin position="407"/>
        <end position="429"/>
    </location>
</feature>
<dbReference type="SMART" id="SM00382">
    <property type="entry name" value="AAA"/>
    <property type="match status" value="1"/>
</dbReference>
<dbReference type="GO" id="GO:0016020">
    <property type="term" value="C:membrane"/>
    <property type="evidence" value="ECO:0007669"/>
    <property type="project" value="InterPro"/>
</dbReference>
<accession>A0A6A5B317</accession>
<comment type="caution">
    <text evidence="8">The sequence shown here is derived from an EMBL/GenBank/DDBJ whole genome shotgun (WGS) entry which is preliminary data.</text>
</comment>
<dbReference type="EMBL" id="VFQX01000060">
    <property type="protein sequence ID" value="KAF0973443.1"/>
    <property type="molecule type" value="Genomic_DNA"/>
</dbReference>
<keyword evidence="1" id="KW-0813">Transport</keyword>
<keyword evidence="6" id="KW-1133">Transmembrane helix</keyword>
<protein>
    <recommendedName>
        <fullName evidence="7">ABC transporter domain-containing protein</fullName>
    </recommendedName>
</protein>
<evidence type="ECO:0000256" key="1">
    <source>
        <dbReference type="ARBA" id="ARBA00022448"/>
    </source>
</evidence>
<feature type="transmembrane region" description="Helical" evidence="6">
    <location>
        <begin position="435"/>
        <end position="456"/>
    </location>
</feature>
<feature type="domain" description="ABC transporter" evidence="7">
    <location>
        <begin position="597"/>
        <end position="828"/>
    </location>
</feature>
<keyword evidence="6" id="KW-0812">Transmembrane</keyword>
<dbReference type="Gene3D" id="3.40.50.300">
    <property type="entry name" value="P-loop containing nucleotide triphosphate hydrolases"/>
    <property type="match status" value="1"/>
</dbReference>
<dbReference type="InterPro" id="IPR027417">
    <property type="entry name" value="P-loop_NTPase"/>
</dbReference>
<name>A0A6A5B317_NAEFO</name>
<evidence type="ECO:0000313" key="9">
    <source>
        <dbReference type="Proteomes" id="UP000444721"/>
    </source>
</evidence>
<sequence>MLYQHDGGASISIEVPPSTFGSQHIESSRANAPTCYDSSQNVQQQSSIQGGFKPLEAKKVGCLPVTIAILLKTIAEERQRYCIWIFTILVALVLTLIPSIMSIVFAVMMPGGGEQPIPFQTQTIGKFTMFGRVLKKYNWDPSVATTCCSPSAGRDDGGITLKCPNQDYNFGIQYDRMAFMNTFGYINDSTVMDQSSGIVQYIPHMCNSVNDRAPCKMTPLLLPNMDIQRIIDNQFMNVNPWQYPNVSFFSGVLKVNEMTEDSNNLKASFEITSYSKTIYSNFYTTLLNATNYYLMNRGGGMSKSQIIQSIGISQFVSQATSSTVSLVTFILIPICLSLMLPVFIDVFSIDRKSGMMEFIELYGVSYTHHYLVKTLFYYGIYAIYAAFQIVLGCAVKNEFFIATNPAIYIFALLIWGVTLIAIANVISLFKTDATYFIGYLLISFGLGGSIAVVMVFGATILPYYTMLVPSIAFMRILFLMMTPTMIVQVEGSLDEQVLIAFAFLTAITILLVLVVPIFGLLRSLMKRMNRIIQLAKQRRKQPKGPPTETTRILSSNSSSIHSLHNEINADLDKVADDTVLRELQLVESNQNIENHLVEVRHLVKRFGDKIAVNDVTFAIARGSCFGLLGNNGAGKTTTVQCILGLASPYEGTCTLSGVDISNINTSILSSKIGFVQQFDNFFDITVLDQLKFFARIKGIPHKQINSHVDEILQSVGLTEARRRKCKDLSGGMSRRLSLAIAMLGDPELLILDELTKSLDPLTCDGIHMILKNYMHNKKKAILLLTHSMEETEILCDKVAILVNGELKTIGTLHELKTKYGRGYKLNVQTMDASHNNVARDYILNELIMKEGVPVQNISHEHSFGNKLEFRIHTNHYGSLEDSIHSSSNQKSMEDELASTHSKGSSAKAILQSLFKIMSCPEARRAFIVDWTCNMASLEEVFIRKVRHQYEHVDETH</sequence>
<dbReference type="GO" id="GO:0005524">
    <property type="term" value="F:ATP binding"/>
    <property type="evidence" value="ECO:0007669"/>
    <property type="project" value="UniProtKB-KW"/>
</dbReference>
<dbReference type="GeneID" id="68115365"/>
<dbReference type="Pfam" id="PF00005">
    <property type="entry name" value="ABC_tran"/>
    <property type="match status" value="1"/>
</dbReference>
<dbReference type="VEuPathDB" id="AmoebaDB:FDP41_008147"/>
<feature type="transmembrane region" description="Helical" evidence="6">
    <location>
        <begin position="463"/>
        <end position="486"/>
    </location>
</feature>